<keyword evidence="2" id="KW-1185">Reference proteome</keyword>
<dbReference type="PANTHER" id="PTHR15364">
    <property type="entry name" value="2'-DEOXYNUCLEOSIDE 5'-PHOSPHATE N-HYDROLASE 1"/>
    <property type="match status" value="1"/>
</dbReference>
<dbReference type="Proteomes" id="UP000298009">
    <property type="component" value="Unassembled WGS sequence"/>
</dbReference>
<comment type="caution">
    <text evidence="1">The sequence shown here is derived from an EMBL/GenBank/DDBJ whole genome shotgun (WGS) entry which is preliminary data.</text>
</comment>
<name>A0A4R9HYD1_9LEPT</name>
<dbReference type="GO" id="GO:0016740">
    <property type="term" value="F:transferase activity"/>
    <property type="evidence" value="ECO:0007669"/>
    <property type="project" value="UniProtKB-KW"/>
</dbReference>
<dbReference type="InterPro" id="IPR007710">
    <property type="entry name" value="Nucleoside_deoxyribTrfase"/>
</dbReference>
<evidence type="ECO:0000313" key="2">
    <source>
        <dbReference type="Proteomes" id="UP000298009"/>
    </source>
</evidence>
<protein>
    <submittedName>
        <fullName evidence="1">Nucleoside 2-deoxyribosyltransferase</fullName>
    </submittedName>
</protein>
<proteinExistence type="predicted"/>
<dbReference type="PANTHER" id="PTHR15364:SF0">
    <property type="entry name" value="2'-DEOXYNUCLEOSIDE 5'-PHOSPHATE N-HYDROLASE 1"/>
    <property type="match status" value="1"/>
</dbReference>
<gene>
    <name evidence="1" type="ORF">EHQ24_18995</name>
</gene>
<accession>A0A4R9HYD1</accession>
<dbReference type="GO" id="GO:0070694">
    <property type="term" value="F:5-hydroxymethyl-dUMP N-hydrolase activity"/>
    <property type="evidence" value="ECO:0007669"/>
    <property type="project" value="TreeGrafter"/>
</dbReference>
<dbReference type="InterPro" id="IPR051239">
    <property type="entry name" value="2'-dNMP_N-hydrolase"/>
</dbReference>
<evidence type="ECO:0000313" key="1">
    <source>
        <dbReference type="EMBL" id="TGK77565.1"/>
    </source>
</evidence>
<dbReference type="GO" id="GO:0009159">
    <property type="term" value="P:deoxyribonucleoside monophosphate catabolic process"/>
    <property type="evidence" value="ECO:0007669"/>
    <property type="project" value="TreeGrafter"/>
</dbReference>
<sequence>MQTIYLAGPDVFLANALEVLNKAKTLCASFGYRALTPFDGEVTDKQLLDRANQIFLENISIIDRSDIVIANCNPFRGACVDDGTSFEIGYAFAKRKIVFGYLNDKRSLPEIVNSRIPTKPHDSGYMIDNDGFLVNEDFGNSINLMLEFSMIHSGGSLVLGNLESVLKLLKTLS</sequence>
<dbReference type="RefSeq" id="WP_135603167.1">
    <property type="nucleotide sequence ID" value="NZ_RQFK01000038.1"/>
</dbReference>
<organism evidence="1 2">
    <name type="scientific">Leptospira noumeaensis</name>
    <dbReference type="NCBI Taxonomy" id="2484964"/>
    <lineage>
        <taxon>Bacteria</taxon>
        <taxon>Pseudomonadati</taxon>
        <taxon>Spirochaetota</taxon>
        <taxon>Spirochaetia</taxon>
        <taxon>Leptospirales</taxon>
        <taxon>Leptospiraceae</taxon>
        <taxon>Leptospira</taxon>
    </lineage>
</organism>
<dbReference type="Pfam" id="PF05014">
    <property type="entry name" value="Nuc_deoxyrib_tr"/>
    <property type="match status" value="1"/>
</dbReference>
<dbReference type="AlphaFoldDB" id="A0A4R9HYD1"/>
<reference evidence="1" key="1">
    <citation type="journal article" date="2019" name="PLoS Negl. Trop. Dis.">
        <title>Revisiting the worldwide diversity of Leptospira species in the environment.</title>
        <authorList>
            <person name="Vincent A.T."/>
            <person name="Schiettekatte O."/>
            <person name="Bourhy P."/>
            <person name="Veyrier F.J."/>
            <person name="Picardeau M."/>
        </authorList>
    </citation>
    <scope>NUCLEOTIDE SEQUENCE [LARGE SCALE GENOMIC DNA]</scope>
    <source>
        <strain evidence="1">201800287</strain>
    </source>
</reference>
<dbReference type="Gene3D" id="3.40.50.450">
    <property type="match status" value="1"/>
</dbReference>
<dbReference type="SUPFAM" id="SSF52309">
    <property type="entry name" value="N-(deoxy)ribosyltransferase-like"/>
    <property type="match status" value="1"/>
</dbReference>
<dbReference type="EMBL" id="RQFK01000038">
    <property type="protein sequence ID" value="TGK77565.1"/>
    <property type="molecule type" value="Genomic_DNA"/>
</dbReference>
<dbReference type="OrthoDB" id="397706at2"/>
<keyword evidence="1" id="KW-0808">Transferase</keyword>